<dbReference type="InterPro" id="IPR037359">
    <property type="entry name" value="NST/OST"/>
</dbReference>
<dbReference type="Pfam" id="PF00685">
    <property type="entry name" value="Sulfotransfer_1"/>
    <property type="match status" value="1"/>
</dbReference>
<keyword evidence="1" id="KW-0808">Transferase</keyword>
<gene>
    <name evidence="4" type="ORF">AVENP_1982</name>
</gene>
<dbReference type="SUPFAM" id="SSF52540">
    <property type="entry name" value="P-loop containing nucleoside triphosphate hydrolases"/>
    <property type="match status" value="1"/>
</dbReference>
<evidence type="ECO:0000256" key="2">
    <source>
        <dbReference type="ARBA" id="ARBA00023180"/>
    </source>
</evidence>
<evidence type="ECO:0000259" key="3">
    <source>
        <dbReference type="Pfam" id="PF00685"/>
    </source>
</evidence>
<sequence>MYMNKPNLFIIGAPKCATTSMYHYLKNHNDVFVPEIKEQHFFSLPMVKDTYYDVYFAKNENDYLRNYDDAKNKKIIADISPSYLYYKESADKIIKFNTKSKIIVILRDPIERAISHYLMDLRIGYVNKPFFHYLKDKNTLYYKEYVGNSLYYENVKYYKELFKDNLLVISFKELKNNPELIMNDVFDFLDIERIKINFSTKYNFYSRAKSPIIYYLRKLHLFNFIYKYIPENLKCKIKTLLFNTVEEKPSFNEEKDFLQKIFEEDSKKLEKLLNKKLW</sequence>
<proteinExistence type="predicted"/>
<organism evidence="4 5">
    <name type="scientific">Arcobacter venerupis</name>
    <dbReference type="NCBI Taxonomy" id="1054033"/>
    <lineage>
        <taxon>Bacteria</taxon>
        <taxon>Pseudomonadati</taxon>
        <taxon>Campylobacterota</taxon>
        <taxon>Epsilonproteobacteria</taxon>
        <taxon>Campylobacterales</taxon>
        <taxon>Arcobacteraceae</taxon>
        <taxon>Arcobacter</taxon>
    </lineage>
</organism>
<dbReference type="AlphaFoldDB" id="A0AAE7E3S3"/>
<reference evidence="4 5" key="1">
    <citation type="submission" date="2020-05" db="EMBL/GenBank/DDBJ databases">
        <title>Complete genome sequencing of Campylobacter and Arcobacter type strains.</title>
        <authorList>
            <person name="Miller W.G."/>
            <person name="Yee E."/>
        </authorList>
    </citation>
    <scope>NUCLEOTIDE SEQUENCE [LARGE SCALE GENOMIC DNA]</scope>
    <source>
        <strain evidence="4 5">LMG 26156</strain>
    </source>
</reference>
<dbReference type="PANTHER" id="PTHR10605">
    <property type="entry name" value="HEPARAN SULFATE SULFOTRANSFERASE"/>
    <property type="match status" value="1"/>
</dbReference>
<keyword evidence="5" id="KW-1185">Reference proteome</keyword>
<dbReference type="Proteomes" id="UP000503482">
    <property type="component" value="Chromosome"/>
</dbReference>
<dbReference type="InterPro" id="IPR027417">
    <property type="entry name" value="P-loop_NTPase"/>
</dbReference>
<feature type="domain" description="Sulfotransferase" evidence="3">
    <location>
        <begin position="6"/>
        <end position="192"/>
    </location>
</feature>
<protein>
    <submittedName>
        <fullName evidence="4">Sulfotransferase</fullName>
    </submittedName>
</protein>
<evidence type="ECO:0000313" key="4">
    <source>
        <dbReference type="EMBL" id="QKF67523.1"/>
    </source>
</evidence>
<dbReference type="KEGG" id="avp:AVENP_1982"/>
<keyword evidence="2" id="KW-0325">Glycoprotein</keyword>
<dbReference type="PANTHER" id="PTHR10605:SF56">
    <property type="entry name" value="BIFUNCTIONAL HEPARAN SULFATE N-DEACETYLASE_N-SULFOTRANSFERASE"/>
    <property type="match status" value="1"/>
</dbReference>
<accession>A0AAE7E3S3</accession>
<dbReference type="GO" id="GO:0008146">
    <property type="term" value="F:sulfotransferase activity"/>
    <property type="evidence" value="ECO:0007669"/>
    <property type="project" value="InterPro"/>
</dbReference>
<dbReference type="Gene3D" id="3.40.50.300">
    <property type="entry name" value="P-loop containing nucleotide triphosphate hydrolases"/>
    <property type="match status" value="1"/>
</dbReference>
<dbReference type="EMBL" id="CP053840">
    <property type="protein sequence ID" value="QKF67523.1"/>
    <property type="molecule type" value="Genomic_DNA"/>
</dbReference>
<evidence type="ECO:0000256" key="1">
    <source>
        <dbReference type="ARBA" id="ARBA00022679"/>
    </source>
</evidence>
<name>A0AAE7E3S3_9BACT</name>
<dbReference type="InterPro" id="IPR000863">
    <property type="entry name" value="Sulfotransferase_dom"/>
</dbReference>
<evidence type="ECO:0000313" key="5">
    <source>
        <dbReference type="Proteomes" id="UP000503482"/>
    </source>
</evidence>